<comment type="caution">
    <text evidence="1">The sequence shown here is derived from an EMBL/GenBank/DDBJ whole genome shotgun (WGS) entry which is preliminary data.</text>
</comment>
<sequence>MVARDTDDLYRITESIVAIPGVVRGSTSLVLKEVAPRSVTALVQRLSAPSP</sequence>
<accession>A0A7W7H558</accession>
<evidence type="ECO:0000313" key="1">
    <source>
        <dbReference type="EMBL" id="MBB4743842.1"/>
    </source>
</evidence>
<dbReference type="Proteomes" id="UP000546162">
    <property type="component" value="Unassembled WGS sequence"/>
</dbReference>
<keyword evidence="1" id="KW-0670">Pyruvate</keyword>
<dbReference type="AlphaFoldDB" id="A0A7W7H558"/>
<dbReference type="EMBL" id="JACHNB010000001">
    <property type="protein sequence ID" value="MBB4743842.1"/>
    <property type="molecule type" value="Genomic_DNA"/>
</dbReference>
<name>A0A7W7H558_9ACTN</name>
<gene>
    <name evidence="1" type="ORF">BJY16_007301</name>
</gene>
<proteinExistence type="predicted"/>
<reference evidence="1 2" key="1">
    <citation type="submission" date="2020-08" db="EMBL/GenBank/DDBJ databases">
        <title>Sequencing the genomes of 1000 actinobacteria strains.</title>
        <authorList>
            <person name="Klenk H.-P."/>
        </authorList>
    </citation>
    <scope>NUCLEOTIDE SEQUENCE [LARGE SCALE GENOMIC DNA]</scope>
    <source>
        <strain evidence="1 2">DSM 45809</strain>
    </source>
</reference>
<keyword evidence="2" id="KW-1185">Reference proteome</keyword>
<organism evidence="1 2">
    <name type="scientific">Actinoplanes octamycinicus</name>
    <dbReference type="NCBI Taxonomy" id="135948"/>
    <lineage>
        <taxon>Bacteria</taxon>
        <taxon>Bacillati</taxon>
        <taxon>Actinomycetota</taxon>
        <taxon>Actinomycetes</taxon>
        <taxon>Micromonosporales</taxon>
        <taxon>Micromonosporaceae</taxon>
        <taxon>Actinoplanes</taxon>
    </lineage>
</organism>
<evidence type="ECO:0000313" key="2">
    <source>
        <dbReference type="Proteomes" id="UP000546162"/>
    </source>
</evidence>
<protein>
    <submittedName>
        <fullName evidence="1">Phenylpyruvate tautomerase PptA (4-oxalocrotonate tautomerase family)</fullName>
    </submittedName>
</protein>